<comment type="similarity">
    <text evidence="10">Belongs to the prokaryotic AdoMetDC family. Type 1 subfamily.</text>
</comment>
<keyword evidence="5 10" id="KW-0620">Polyamine biosynthesis</keyword>
<dbReference type="InterPro" id="IPR016067">
    <property type="entry name" value="S-AdoMet_deCO2ase_core"/>
</dbReference>
<dbReference type="PANTHER" id="PTHR33866:SF2">
    <property type="entry name" value="S-ADENOSYLMETHIONINE DECARBOXYLASE PROENZYME"/>
    <property type="match status" value="1"/>
</dbReference>
<feature type="modified residue" description="Pyruvic acid (Ser); by autocatalysis" evidence="10">
    <location>
        <position position="71"/>
    </location>
</feature>
<dbReference type="Pfam" id="PF02675">
    <property type="entry name" value="AdoMet_dc"/>
    <property type="match status" value="1"/>
</dbReference>
<comment type="pathway">
    <text evidence="10">Amine and polyamine biosynthesis; S-adenosylmethioninamine biosynthesis; S-adenosylmethioninamine from S-adenosyl-L-methionine: step 1/1.</text>
</comment>
<keyword evidence="1 10" id="KW-0949">S-adenosyl-L-methionine</keyword>
<dbReference type="EC" id="4.1.1.50" evidence="10"/>
<keyword evidence="4 10" id="KW-0745">Spermidine biosynthesis</keyword>
<proteinExistence type="inferred from homology"/>
<dbReference type="AlphaFoldDB" id="A0A2M6WBS2"/>
<dbReference type="EMBL" id="PFBO01000123">
    <property type="protein sequence ID" value="PIT90214.1"/>
    <property type="molecule type" value="Genomic_DNA"/>
</dbReference>
<evidence type="ECO:0000256" key="9">
    <source>
        <dbReference type="ARBA" id="ARBA00023317"/>
    </source>
</evidence>
<organism evidence="11 12">
    <name type="scientific">Candidatus Komeilibacteria bacterium CG10_big_fil_rev_8_21_14_0_10_41_13</name>
    <dbReference type="NCBI Taxonomy" id="1974476"/>
    <lineage>
        <taxon>Bacteria</taxon>
        <taxon>Candidatus Komeiliibacteriota</taxon>
    </lineage>
</organism>
<dbReference type="Proteomes" id="UP000230543">
    <property type="component" value="Unassembled WGS sequence"/>
</dbReference>
<keyword evidence="9 10" id="KW-0670">Pyruvate</keyword>
<comment type="catalytic activity">
    <reaction evidence="10">
        <text>S-adenosyl-L-methionine + H(+) = S-adenosyl 3-(methylsulfanyl)propylamine + CO2</text>
        <dbReference type="Rhea" id="RHEA:15981"/>
        <dbReference type="ChEBI" id="CHEBI:15378"/>
        <dbReference type="ChEBI" id="CHEBI:16526"/>
        <dbReference type="ChEBI" id="CHEBI:57443"/>
        <dbReference type="ChEBI" id="CHEBI:59789"/>
        <dbReference type="EC" id="4.1.1.50"/>
    </reaction>
</comment>
<evidence type="ECO:0000256" key="5">
    <source>
        <dbReference type="ARBA" id="ARBA00023115"/>
    </source>
</evidence>
<name>A0A2M6WBS2_9BACT</name>
<dbReference type="GO" id="GO:0004014">
    <property type="term" value="F:adenosylmethionine decarboxylase activity"/>
    <property type="evidence" value="ECO:0007669"/>
    <property type="project" value="UniProtKB-UniRule"/>
</dbReference>
<feature type="chain" id="PRO_5023293802" description="S-adenosylmethionine decarboxylase beta chain" evidence="10">
    <location>
        <begin position="1"/>
        <end position="70"/>
    </location>
</feature>
<keyword evidence="7 10" id="KW-0456">Lyase</keyword>
<feature type="active site" description="Schiff-base intermediate with substrate; via pyruvic acid" evidence="10">
    <location>
        <position position="71"/>
    </location>
</feature>
<evidence type="ECO:0000256" key="3">
    <source>
        <dbReference type="ARBA" id="ARBA00022813"/>
    </source>
</evidence>
<dbReference type="InterPro" id="IPR017716">
    <property type="entry name" value="S-AdoMet_deCOase_pro-enz"/>
</dbReference>
<comment type="cofactor">
    <cofactor evidence="10">
        <name>pyruvate</name>
        <dbReference type="ChEBI" id="CHEBI:15361"/>
    </cofactor>
    <text evidence="10">Binds 1 pyruvoyl group covalently per subunit.</text>
</comment>
<keyword evidence="2 10" id="KW-0210">Decarboxylase</keyword>
<evidence type="ECO:0000256" key="2">
    <source>
        <dbReference type="ARBA" id="ARBA00022793"/>
    </source>
</evidence>
<reference evidence="12" key="1">
    <citation type="submission" date="2017-09" db="EMBL/GenBank/DDBJ databases">
        <title>Depth-based differentiation of microbial function through sediment-hosted aquifers and enrichment of novel symbionts in the deep terrestrial subsurface.</title>
        <authorList>
            <person name="Probst A.J."/>
            <person name="Ladd B."/>
            <person name="Jarett J.K."/>
            <person name="Geller-Mcgrath D.E."/>
            <person name="Sieber C.M.K."/>
            <person name="Emerson J.B."/>
            <person name="Anantharaman K."/>
            <person name="Thomas B.C."/>
            <person name="Malmstrom R."/>
            <person name="Stieglmeier M."/>
            <person name="Klingl A."/>
            <person name="Woyke T."/>
            <person name="Ryan C.M."/>
            <person name="Banfield J.F."/>
        </authorList>
    </citation>
    <scope>NUCLEOTIDE SEQUENCE [LARGE SCALE GENOMIC DNA]</scope>
</reference>
<sequence length="123" mass="13921">MNNDQLLKAEPLGRHLILELEEVQEEFLNNLDFIEKVLLEAAGRAGAKVLGQISRHFQPQGVTVIVGVSESHLSIHTWPEYGYAAMDIFFCGHDVKLELARQYILDQLKPGKIREQIINRGLS</sequence>
<dbReference type="InterPro" id="IPR042286">
    <property type="entry name" value="AdoMetDC_C"/>
</dbReference>
<gene>
    <name evidence="11" type="primary">speD</name>
    <name evidence="10" type="synonym">speH</name>
    <name evidence="11" type="ORF">COU22_03500</name>
</gene>
<dbReference type="InterPro" id="IPR003826">
    <property type="entry name" value="AdoMetDC_fam_prok"/>
</dbReference>
<evidence type="ECO:0000256" key="1">
    <source>
        <dbReference type="ARBA" id="ARBA00022691"/>
    </source>
</evidence>
<dbReference type="GO" id="GO:0005829">
    <property type="term" value="C:cytosol"/>
    <property type="evidence" value="ECO:0007669"/>
    <property type="project" value="TreeGrafter"/>
</dbReference>
<keyword evidence="8 10" id="KW-0704">Schiff base</keyword>
<dbReference type="NCBIfam" id="TIGR03330">
    <property type="entry name" value="SAM_DCase_Bsu"/>
    <property type="match status" value="1"/>
</dbReference>
<comment type="subunit">
    <text evidence="10">Heterotetramer of two alpha and two beta chains arranged as a dimer of alpha/beta heterodimers.</text>
</comment>
<dbReference type="UniPathway" id="UPA00331">
    <property type="reaction ID" value="UER00451"/>
</dbReference>
<comment type="caution">
    <text evidence="11">The sequence shown here is derived from an EMBL/GenBank/DDBJ whole genome shotgun (WGS) entry which is preliminary data.</text>
</comment>
<comment type="function">
    <text evidence="10">Catalyzes the decarboxylation of S-adenosylmethionine to S-adenosylmethioninamine (dcAdoMet), the propylamine donor required for the synthesis of the polyamines spermine and spermidine from the diamine putrescine.</text>
</comment>
<feature type="site" description="Cleavage (non-hydrolytic); by autolysis" evidence="10">
    <location>
        <begin position="70"/>
        <end position="71"/>
    </location>
</feature>
<comment type="PTM">
    <text evidence="10">Is synthesized initially as an inactive proenzyme. Formation of the active enzyme involves a self-maturation process in which the active site pyruvoyl group is generated from an internal serine residue via an autocatalytic post-translational modification. Two non-identical subunits are generated from the proenzyme in this reaction, and the pyruvate is formed at the N-terminus of the alpha chain, which is derived from the carboxyl end of the proenzyme. The post-translation cleavage follows an unusual pathway, termed non-hydrolytic serinolysis, in which the side chain hydroxyl group of the serine supplies its oxygen atom to form the C-terminus of the beta chain, while the remainder of the serine residue undergoes an oxidative deamination to produce ammonia and the pyruvoyl group blocking the N-terminus of the alpha chain.</text>
</comment>
<dbReference type="HAMAP" id="MF_00464">
    <property type="entry name" value="AdoMetDC_1"/>
    <property type="match status" value="1"/>
</dbReference>
<evidence type="ECO:0000256" key="8">
    <source>
        <dbReference type="ARBA" id="ARBA00023270"/>
    </source>
</evidence>
<dbReference type="GO" id="GO:0008295">
    <property type="term" value="P:spermidine biosynthetic process"/>
    <property type="evidence" value="ECO:0007669"/>
    <property type="project" value="UniProtKB-UniRule"/>
</dbReference>
<evidence type="ECO:0000313" key="11">
    <source>
        <dbReference type="EMBL" id="PIT90214.1"/>
    </source>
</evidence>
<keyword evidence="3 10" id="KW-0068">Autocatalytic cleavage</keyword>
<evidence type="ECO:0000256" key="7">
    <source>
        <dbReference type="ARBA" id="ARBA00023239"/>
    </source>
</evidence>
<evidence type="ECO:0000313" key="12">
    <source>
        <dbReference type="Proteomes" id="UP000230543"/>
    </source>
</evidence>
<dbReference type="SUPFAM" id="SSF56276">
    <property type="entry name" value="S-adenosylmethionine decarboxylase"/>
    <property type="match status" value="1"/>
</dbReference>
<dbReference type="PANTHER" id="PTHR33866">
    <property type="entry name" value="S-ADENOSYLMETHIONINE DECARBOXYLASE PROENZYME"/>
    <property type="match status" value="1"/>
</dbReference>
<dbReference type="Gene3D" id="3.30.360.110">
    <property type="entry name" value="S-adenosylmethionine decarboxylase domain"/>
    <property type="match status" value="1"/>
</dbReference>
<dbReference type="InterPro" id="IPR042284">
    <property type="entry name" value="AdoMetDC_N"/>
</dbReference>
<evidence type="ECO:0000256" key="4">
    <source>
        <dbReference type="ARBA" id="ARBA00023066"/>
    </source>
</evidence>
<feature type="active site" description="Proton acceptor; for processing activity" evidence="10">
    <location>
        <position position="76"/>
    </location>
</feature>
<keyword evidence="6 10" id="KW-0865">Zymogen</keyword>
<feature type="active site" description="Proton donor; for catalytic activity" evidence="10">
    <location>
        <position position="91"/>
    </location>
</feature>
<accession>A0A2M6WBS2</accession>
<dbReference type="Gene3D" id="3.30.160.750">
    <property type="match status" value="1"/>
</dbReference>
<feature type="chain" id="PRO_5023293800" description="S-adenosylmethionine decarboxylase alpha chain" evidence="10">
    <location>
        <begin position="71"/>
        <end position="123"/>
    </location>
</feature>
<evidence type="ECO:0000256" key="10">
    <source>
        <dbReference type="HAMAP-Rule" id="MF_00464"/>
    </source>
</evidence>
<evidence type="ECO:0000256" key="6">
    <source>
        <dbReference type="ARBA" id="ARBA00023145"/>
    </source>
</evidence>
<protein>
    <recommendedName>
        <fullName evidence="10">S-adenosylmethionine decarboxylase proenzyme</fullName>
        <shortName evidence="10">AdoMetDC</shortName>
        <shortName evidence="10">SAMDC</shortName>
        <ecNumber evidence="10">4.1.1.50</ecNumber>
    </recommendedName>
    <component>
        <recommendedName>
            <fullName evidence="10">S-adenosylmethionine decarboxylase beta chain</fullName>
        </recommendedName>
    </component>
    <component>
        <recommendedName>
            <fullName evidence="10">S-adenosylmethionine decarboxylase alpha chain</fullName>
        </recommendedName>
    </component>
</protein>